<accession>A0A975J121</accession>
<gene>
    <name evidence="2" type="ORF">KBB96_04080</name>
</gene>
<dbReference type="Proteomes" id="UP000676169">
    <property type="component" value="Chromosome"/>
</dbReference>
<dbReference type="KEGG" id="lamb:KBB96_04080"/>
<dbReference type="AlphaFoldDB" id="A0A975J121"/>
<dbReference type="RefSeq" id="WP_211632590.1">
    <property type="nucleotide sequence ID" value="NZ_CP073100.1"/>
</dbReference>
<protein>
    <submittedName>
        <fullName evidence="2">PEP-CTERM sorting domain-containing protein</fullName>
    </submittedName>
</protein>
<evidence type="ECO:0000256" key="1">
    <source>
        <dbReference type="SAM" id="SignalP"/>
    </source>
</evidence>
<feature type="chain" id="PRO_5037240709" evidence="1">
    <location>
        <begin position="22"/>
        <end position="164"/>
    </location>
</feature>
<evidence type="ECO:0000313" key="3">
    <source>
        <dbReference type="Proteomes" id="UP000676169"/>
    </source>
</evidence>
<feature type="signal peptide" evidence="1">
    <location>
        <begin position="1"/>
        <end position="21"/>
    </location>
</feature>
<reference evidence="2" key="1">
    <citation type="submission" date="2021-04" db="EMBL/GenBank/DDBJ databases">
        <title>Luteolibacter sp. 32A isolated from the skin of an Anderson's salamander (Ambystoma andersonii).</title>
        <authorList>
            <person name="Spergser J."/>
            <person name="Busse H.-J."/>
        </authorList>
    </citation>
    <scope>NUCLEOTIDE SEQUENCE</scope>
    <source>
        <strain evidence="2">32A</strain>
    </source>
</reference>
<evidence type="ECO:0000313" key="2">
    <source>
        <dbReference type="EMBL" id="QUE52072.1"/>
    </source>
</evidence>
<proteinExistence type="predicted"/>
<dbReference type="EMBL" id="CP073100">
    <property type="protein sequence ID" value="QUE52072.1"/>
    <property type="molecule type" value="Genomic_DNA"/>
</dbReference>
<organism evidence="2 3">
    <name type="scientific">Luteolibacter ambystomatis</name>
    <dbReference type="NCBI Taxonomy" id="2824561"/>
    <lineage>
        <taxon>Bacteria</taxon>
        <taxon>Pseudomonadati</taxon>
        <taxon>Verrucomicrobiota</taxon>
        <taxon>Verrucomicrobiia</taxon>
        <taxon>Verrucomicrobiales</taxon>
        <taxon>Verrucomicrobiaceae</taxon>
        <taxon>Luteolibacter</taxon>
    </lineage>
</organism>
<keyword evidence="3" id="KW-1185">Reference proteome</keyword>
<keyword evidence="1" id="KW-0732">Signal</keyword>
<name>A0A975J121_9BACT</name>
<sequence>MKTTIALAIASLCATMASSMGFTLDFVGYEGTTLPPNPLIINVPGYGDVRFDAANGSTLQVDNAYQNDNGSAAPSLSFDQGEAIQVTFLGAQPLNVDFDFVGVSAGESFTVQPDLFKSQSFLINLQGSGDGAGLYAISWTQVPEPASAMLGVLGSALIVLRRRR</sequence>